<evidence type="ECO:0000256" key="1">
    <source>
        <dbReference type="SAM" id="SignalP"/>
    </source>
</evidence>
<comment type="caution">
    <text evidence="2">The sequence shown here is derived from an EMBL/GenBank/DDBJ whole genome shotgun (WGS) entry which is preliminary data.</text>
</comment>
<evidence type="ECO:0000313" key="3">
    <source>
        <dbReference type="Proteomes" id="UP000542811"/>
    </source>
</evidence>
<dbReference type="RefSeq" id="WP_245310375.1">
    <property type="nucleotide sequence ID" value="NZ_JAAXQQ010000008.1"/>
</dbReference>
<keyword evidence="3" id="KW-1185">Reference proteome</keyword>
<accession>A0ABR6G5A7</accession>
<organism evidence="2 3">
    <name type="scientific">Rhizobium laguerreae</name>
    <dbReference type="NCBI Taxonomy" id="1076926"/>
    <lineage>
        <taxon>Bacteria</taxon>
        <taxon>Pseudomonadati</taxon>
        <taxon>Pseudomonadota</taxon>
        <taxon>Alphaproteobacteria</taxon>
        <taxon>Hyphomicrobiales</taxon>
        <taxon>Rhizobiaceae</taxon>
        <taxon>Rhizobium/Agrobacterium group</taxon>
        <taxon>Rhizobium</taxon>
    </lineage>
</organism>
<feature type="signal peptide" evidence="1">
    <location>
        <begin position="1"/>
        <end position="25"/>
    </location>
</feature>
<evidence type="ECO:0000313" key="2">
    <source>
        <dbReference type="EMBL" id="MBB3161452.1"/>
    </source>
</evidence>
<proteinExistence type="predicted"/>
<name>A0ABR6G5A7_9HYPH</name>
<dbReference type="EMBL" id="JACHXX010000002">
    <property type="protein sequence ID" value="MBB3161452.1"/>
    <property type="molecule type" value="Genomic_DNA"/>
</dbReference>
<dbReference type="Proteomes" id="UP000542811">
    <property type="component" value="Unassembled WGS sequence"/>
</dbReference>
<sequence length="140" mass="15828">MKFLLPAVYALMSVFTAATSADACAVPRPFFSELFDADVIVRGAFLKYEVLRPGHEARVTLEILENLKGSVQQGPLSFNWTRSRLADQWRGPNDVIVALKRSNPENREDYETMRGCMVQGIYRTDKYKELVIGIVARSAR</sequence>
<keyword evidence="1" id="KW-0732">Signal</keyword>
<protein>
    <submittedName>
        <fullName evidence="2">Uncharacterized protein</fullName>
    </submittedName>
</protein>
<feature type="chain" id="PRO_5045636340" evidence="1">
    <location>
        <begin position="26"/>
        <end position="140"/>
    </location>
</feature>
<reference evidence="2 3" key="1">
    <citation type="submission" date="2020-08" db="EMBL/GenBank/DDBJ databases">
        <title>Genomic Encyclopedia of Type Strains, Phase III (KMG-III): the genomes of soil and plant-associated and newly described type strains.</title>
        <authorList>
            <person name="Whitman W."/>
        </authorList>
    </citation>
    <scope>NUCLEOTIDE SEQUENCE [LARGE SCALE GENOMIC DNA]</scope>
    <source>
        <strain evidence="2 3">CECT 8280</strain>
    </source>
</reference>
<gene>
    <name evidence="2" type="ORF">FHS25_001901</name>
</gene>